<dbReference type="InterPro" id="IPR001356">
    <property type="entry name" value="HD"/>
</dbReference>
<dbReference type="SUPFAM" id="SSF46689">
    <property type="entry name" value="Homeodomain-like"/>
    <property type="match status" value="1"/>
</dbReference>
<dbReference type="AlphaFoldDB" id="A7RG46"/>
<feature type="non-terminal residue" evidence="8">
    <location>
        <position position="1"/>
    </location>
</feature>
<dbReference type="OMA" id="CRTIFAP"/>
<dbReference type="PROSITE" id="PS50071">
    <property type="entry name" value="HOMEOBOX_2"/>
    <property type="match status" value="1"/>
</dbReference>
<gene>
    <name evidence="8" type="ORF">NEMVEDRAFT_v1g80405</name>
</gene>
<evidence type="ECO:0000313" key="9">
    <source>
        <dbReference type="Proteomes" id="UP000001593"/>
    </source>
</evidence>
<dbReference type="InterPro" id="IPR020479">
    <property type="entry name" value="HD_metazoa"/>
</dbReference>
<feature type="domain" description="Homeobox" evidence="7">
    <location>
        <begin position="1"/>
        <end position="58"/>
    </location>
</feature>
<evidence type="ECO:0000256" key="6">
    <source>
        <dbReference type="RuleBase" id="RU000682"/>
    </source>
</evidence>
<protein>
    <recommendedName>
        <fullName evidence="7">Homeobox domain-containing protein</fullName>
    </recommendedName>
</protein>
<dbReference type="CDD" id="cd00086">
    <property type="entry name" value="homeodomain"/>
    <property type="match status" value="1"/>
</dbReference>
<dbReference type="EMBL" id="DS469509">
    <property type="protein sequence ID" value="EDO49356.1"/>
    <property type="molecule type" value="Genomic_DNA"/>
</dbReference>
<dbReference type="PANTHER" id="PTHR24339">
    <property type="entry name" value="HOMEOBOX PROTEIN EMX-RELATED"/>
    <property type="match status" value="1"/>
</dbReference>
<dbReference type="Pfam" id="PF00046">
    <property type="entry name" value="Homeodomain"/>
    <property type="match status" value="1"/>
</dbReference>
<proteinExistence type="predicted"/>
<dbReference type="GO" id="GO:0005634">
    <property type="term" value="C:nucleus"/>
    <property type="evidence" value="ECO:0007669"/>
    <property type="project" value="UniProtKB-SubCell"/>
</dbReference>
<accession>A7RG46</accession>
<organism evidence="8 9">
    <name type="scientific">Nematostella vectensis</name>
    <name type="common">Starlet sea anemone</name>
    <dbReference type="NCBI Taxonomy" id="45351"/>
    <lineage>
        <taxon>Eukaryota</taxon>
        <taxon>Metazoa</taxon>
        <taxon>Cnidaria</taxon>
        <taxon>Anthozoa</taxon>
        <taxon>Hexacorallia</taxon>
        <taxon>Actiniaria</taxon>
        <taxon>Edwardsiidae</taxon>
        <taxon>Nematostella</taxon>
    </lineage>
</organism>
<keyword evidence="4 5" id="KW-0539">Nucleus</keyword>
<dbReference type="PANTHER" id="PTHR24339:SF67">
    <property type="entry name" value="GNOT1 HOMEODOMAIN PROTEIN-RELATED"/>
    <property type="match status" value="1"/>
</dbReference>
<evidence type="ECO:0000256" key="1">
    <source>
        <dbReference type="ARBA" id="ARBA00004123"/>
    </source>
</evidence>
<keyword evidence="3 5" id="KW-0371">Homeobox</keyword>
<dbReference type="PhylomeDB" id="A7RG46"/>
<evidence type="ECO:0000256" key="4">
    <source>
        <dbReference type="ARBA" id="ARBA00023242"/>
    </source>
</evidence>
<dbReference type="InterPro" id="IPR009057">
    <property type="entry name" value="Homeodomain-like_sf"/>
</dbReference>
<dbReference type="Gene3D" id="1.10.10.60">
    <property type="entry name" value="Homeodomain-like"/>
    <property type="match status" value="1"/>
</dbReference>
<dbReference type="SMART" id="SM00389">
    <property type="entry name" value="HOX"/>
    <property type="match status" value="1"/>
</dbReference>
<evidence type="ECO:0000313" key="8">
    <source>
        <dbReference type="EMBL" id="EDO49356.1"/>
    </source>
</evidence>
<comment type="subcellular location">
    <subcellularLocation>
        <location evidence="1 5 6">Nucleus</location>
    </subcellularLocation>
</comment>
<dbReference type="PRINTS" id="PR00031">
    <property type="entry name" value="HTHREPRESSR"/>
</dbReference>
<keyword evidence="2 5" id="KW-0238">DNA-binding</keyword>
<name>A7RG46_NEMVE</name>
<dbReference type="PRINTS" id="PR00024">
    <property type="entry name" value="HOMEOBOX"/>
</dbReference>
<dbReference type="InterPro" id="IPR000047">
    <property type="entry name" value="HTH_motif"/>
</dbReference>
<evidence type="ECO:0000256" key="5">
    <source>
        <dbReference type="PROSITE-ProRule" id="PRU00108"/>
    </source>
</evidence>
<dbReference type="GO" id="GO:0003677">
    <property type="term" value="F:DNA binding"/>
    <property type="evidence" value="ECO:0007669"/>
    <property type="project" value="UniProtKB-UniRule"/>
</dbReference>
<dbReference type="InterPro" id="IPR050877">
    <property type="entry name" value="EMX-VAX-Noto_Homeobox_TFs"/>
</dbReference>
<dbReference type="Proteomes" id="UP000001593">
    <property type="component" value="Unassembled WGS sequence"/>
</dbReference>
<feature type="DNA-binding region" description="Homeobox" evidence="5">
    <location>
        <begin position="3"/>
        <end position="59"/>
    </location>
</feature>
<dbReference type="STRING" id="45351.A7RG46"/>
<keyword evidence="9" id="KW-1185">Reference proteome</keyword>
<evidence type="ECO:0000256" key="3">
    <source>
        <dbReference type="ARBA" id="ARBA00023155"/>
    </source>
</evidence>
<dbReference type="InParanoid" id="A7RG46"/>
<dbReference type="HOGENOM" id="CLU_049543_10_1_1"/>
<evidence type="ECO:0000256" key="2">
    <source>
        <dbReference type="ARBA" id="ARBA00023125"/>
    </source>
</evidence>
<dbReference type="eggNOG" id="KOG0843">
    <property type="taxonomic scope" value="Eukaryota"/>
</dbReference>
<sequence length="66" mass="7993">KRCRTIFAPYQLQRLEKAFERQQYVAGEERRQLATGLNLTETQVKVWFQNRRIRFSKHRLKTANAL</sequence>
<evidence type="ECO:0000259" key="7">
    <source>
        <dbReference type="PROSITE" id="PS50071"/>
    </source>
</evidence>
<reference evidence="8 9" key="1">
    <citation type="journal article" date="2007" name="Science">
        <title>Sea anemone genome reveals ancestral eumetazoan gene repertoire and genomic organization.</title>
        <authorList>
            <person name="Putnam N.H."/>
            <person name="Srivastava M."/>
            <person name="Hellsten U."/>
            <person name="Dirks B."/>
            <person name="Chapman J."/>
            <person name="Salamov A."/>
            <person name="Terry A."/>
            <person name="Shapiro H."/>
            <person name="Lindquist E."/>
            <person name="Kapitonov V.V."/>
            <person name="Jurka J."/>
            <person name="Genikhovich G."/>
            <person name="Grigoriev I.V."/>
            <person name="Lucas S.M."/>
            <person name="Steele R.E."/>
            <person name="Finnerty J.R."/>
            <person name="Technau U."/>
            <person name="Martindale M.Q."/>
            <person name="Rokhsar D.S."/>
        </authorList>
    </citation>
    <scope>NUCLEOTIDE SEQUENCE [LARGE SCALE GENOMIC DNA]</scope>
    <source>
        <strain evidence="9">CH2 X CH6</strain>
    </source>
</reference>